<name>A0A2X0XZV3_9BACI</name>
<gene>
    <name evidence="1" type="ORF">NCTC7582_02146</name>
</gene>
<organism evidence="1 2">
    <name type="scientific">Lysinibacillus capsici</name>
    <dbReference type="NCBI Taxonomy" id="2115968"/>
    <lineage>
        <taxon>Bacteria</taxon>
        <taxon>Bacillati</taxon>
        <taxon>Bacillota</taxon>
        <taxon>Bacilli</taxon>
        <taxon>Bacillales</taxon>
        <taxon>Bacillaceae</taxon>
        <taxon>Lysinibacillus</taxon>
    </lineage>
</organism>
<sequence>MIKYGMFNSINGDRRYKAEDFAQYFATFIGNGIFVKPSDCLQVMAGTNEMKVIIRPGKAWINGYYLINDEDYNLSIAVGDSTLNRIDRIVIRLDFLLRKMSVEVKKGALSASPIAPTLKRDADAYELALADVYIAKGALTISQAAITDTRLNNNLCGLMHGVVNQVDTTTIFNQYQQWFNDYSVTKAAEFLAWQTDVTTALENWIDAQEQDFEAWRQAEEQLYYTWLNGKKNDFDTWFATVRDNLSEDAAGNLFNLIDEHKDATLPHKYKDAADGQTYLWGMQRNSTLDAASFMYAINEVTPPNVINLPTWEQVNSMQTEIINSSGRLAAKNGSMYKIKTVDDRSFLAPEGSGNLSALITDYQTRFPSVAPNVGIENNEKWHVRDEVYVIIHMYYIIIFDLAAMKVLNAVAISSLANSNFVNAGSLVNYFVDDKYIYVRGVNSSNVPSFGVFNKTTGAWVNGISGLSNDTGGVTTTTSLGGTKLPCLNGMFFLTAGSGMPYIMSFEINYDTNGIPQSFTRKQVHPTQGGSYLQVSLFDDGQFIYDIYYANTTLWYVRKSQYNKATNTWTTIAVGTNTMAAPSSSYPSTWSHVYVKGAITFAVVKFGQNQQVMVFRLDTLMQYQVIAQNMAHRYPTFDYTNKNKMWMQYKDPGTLPVYINGNYYESILELSMNNDGTWSSQYHFVPLTYSPGLDNVTRRIHLGQNSIMKNGEVLVRNDAAYANFSAKLKPIKLLEGYQV</sequence>
<proteinExistence type="predicted"/>
<evidence type="ECO:0000313" key="2">
    <source>
        <dbReference type="Proteomes" id="UP000251431"/>
    </source>
</evidence>
<reference evidence="1 2" key="1">
    <citation type="submission" date="2018-06" db="EMBL/GenBank/DDBJ databases">
        <authorList>
            <consortium name="Pathogen Informatics"/>
            <person name="Doyle S."/>
        </authorList>
    </citation>
    <scope>NUCLEOTIDE SEQUENCE [LARGE SCALE GENOMIC DNA]</scope>
    <source>
        <strain evidence="1 2">NCTC7582</strain>
    </source>
</reference>
<protein>
    <submittedName>
        <fullName evidence="1">Phage structural protein, truncation</fullName>
    </submittedName>
</protein>
<dbReference type="AlphaFoldDB" id="A0A2X0XZV3"/>
<evidence type="ECO:0000313" key="1">
    <source>
        <dbReference type="EMBL" id="SPT99258.1"/>
    </source>
</evidence>
<accession>A0A2X0XZV3</accession>
<dbReference type="EMBL" id="UAQE01000001">
    <property type="protein sequence ID" value="SPT99258.1"/>
    <property type="molecule type" value="Genomic_DNA"/>
</dbReference>
<dbReference type="Proteomes" id="UP000251431">
    <property type="component" value="Unassembled WGS sequence"/>
</dbReference>
<dbReference type="RefSeq" id="WP_112117276.1">
    <property type="nucleotide sequence ID" value="NZ_UAQE01000001.1"/>
</dbReference>